<protein>
    <submittedName>
        <fullName evidence="1">15171_t:CDS:1</fullName>
    </submittedName>
</protein>
<comment type="caution">
    <text evidence="1">The sequence shown here is derived from an EMBL/GenBank/DDBJ whole genome shotgun (WGS) entry which is preliminary data.</text>
</comment>
<feature type="non-terminal residue" evidence="1">
    <location>
        <position position="157"/>
    </location>
</feature>
<evidence type="ECO:0000313" key="2">
    <source>
        <dbReference type="Proteomes" id="UP000789525"/>
    </source>
</evidence>
<feature type="non-terminal residue" evidence="1">
    <location>
        <position position="1"/>
    </location>
</feature>
<proteinExistence type="predicted"/>
<gene>
    <name evidence="1" type="ORF">ACOLOM_LOCUS13957</name>
</gene>
<organism evidence="1 2">
    <name type="scientific">Acaulospora colombiana</name>
    <dbReference type="NCBI Taxonomy" id="27376"/>
    <lineage>
        <taxon>Eukaryota</taxon>
        <taxon>Fungi</taxon>
        <taxon>Fungi incertae sedis</taxon>
        <taxon>Mucoromycota</taxon>
        <taxon>Glomeromycotina</taxon>
        <taxon>Glomeromycetes</taxon>
        <taxon>Diversisporales</taxon>
        <taxon>Acaulosporaceae</taxon>
        <taxon>Acaulospora</taxon>
    </lineage>
</organism>
<evidence type="ECO:0000313" key="1">
    <source>
        <dbReference type="EMBL" id="CAG8773593.1"/>
    </source>
</evidence>
<dbReference type="Proteomes" id="UP000789525">
    <property type="component" value="Unassembled WGS sequence"/>
</dbReference>
<accession>A0ACA9R2A3</accession>
<sequence>APMPPPPSALLMIQWTCFPFLEAAVTASRVLGKWNYEAHEQMMKLKPEVYDHSLFWNVRNPFLVPDESIMNLIREGKKVIIHRAEITKLSEKEVYLSDGTSFQTDMLIHATGYNTHNPIFSEKDSLDLGLPVRIDHLASLDDTVQYPTSQSIKADEQ</sequence>
<keyword evidence="2" id="KW-1185">Reference proteome</keyword>
<name>A0ACA9R2A3_9GLOM</name>
<reference evidence="1" key="1">
    <citation type="submission" date="2021-06" db="EMBL/GenBank/DDBJ databases">
        <authorList>
            <person name="Kallberg Y."/>
            <person name="Tangrot J."/>
            <person name="Rosling A."/>
        </authorList>
    </citation>
    <scope>NUCLEOTIDE SEQUENCE</scope>
    <source>
        <strain evidence="1">CL356</strain>
    </source>
</reference>
<dbReference type="EMBL" id="CAJVPT010066554">
    <property type="protein sequence ID" value="CAG8773593.1"/>
    <property type="molecule type" value="Genomic_DNA"/>
</dbReference>